<gene>
    <name evidence="1" type="ORF">VJ786_13010</name>
</gene>
<evidence type="ECO:0000313" key="2">
    <source>
        <dbReference type="Proteomes" id="UP001363035"/>
    </source>
</evidence>
<accession>A0ABU8I8Q8</accession>
<dbReference type="EMBL" id="JAYLLN010000035">
    <property type="protein sequence ID" value="MEI5985820.1"/>
    <property type="molecule type" value="Genomic_DNA"/>
</dbReference>
<comment type="caution">
    <text evidence="1">The sequence shown here is derived from an EMBL/GenBank/DDBJ whole genome shotgun (WGS) entry which is preliminary data.</text>
</comment>
<dbReference type="Proteomes" id="UP001363035">
    <property type="component" value="Unassembled WGS sequence"/>
</dbReference>
<organism evidence="1 2">
    <name type="scientific">Sphingobacterium tenebrionis</name>
    <dbReference type="NCBI Taxonomy" id="3111775"/>
    <lineage>
        <taxon>Bacteria</taxon>
        <taxon>Pseudomonadati</taxon>
        <taxon>Bacteroidota</taxon>
        <taxon>Sphingobacteriia</taxon>
        <taxon>Sphingobacteriales</taxon>
        <taxon>Sphingobacteriaceae</taxon>
        <taxon>Sphingobacterium</taxon>
    </lineage>
</organism>
<sequence>MGIRYEKDTILNWINEMGKFLRLLVEKNEQLQILTTDEFNQEGYLHFFNKDRAFFIENDLKSLTDFVAGLEIEQIRPLAQLLMYDGLMSDDQYLLKKSKFLFELNMKKSGAFSFDDYNYLSLIENRLK</sequence>
<keyword evidence="2" id="KW-1185">Reference proteome</keyword>
<name>A0ABU8I8Q8_9SPHI</name>
<proteinExistence type="predicted"/>
<evidence type="ECO:0000313" key="1">
    <source>
        <dbReference type="EMBL" id="MEI5985820.1"/>
    </source>
</evidence>
<dbReference type="RefSeq" id="WP_336557845.1">
    <property type="nucleotide sequence ID" value="NZ_JAYLLN010000035.1"/>
</dbReference>
<reference evidence="1 2" key="1">
    <citation type="submission" date="2024-01" db="EMBL/GenBank/DDBJ databases">
        <title>Sphingobacterium tenebrionis sp. nov., a novel endophyte isolated from tenebrio molitor intestines.</title>
        <authorList>
            <person name="Zhang C."/>
        </authorList>
    </citation>
    <scope>NUCLEOTIDE SEQUENCE [LARGE SCALE GENOMIC DNA]</scope>
    <source>
        <strain evidence="1 2">PU5-4</strain>
    </source>
</reference>
<protein>
    <submittedName>
        <fullName evidence="1">Uncharacterized protein</fullName>
    </submittedName>
</protein>